<feature type="region of interest" description="Disordered" evidence="1">
    <location>
        <begin position="23"/>
        <end position="48"/>
    </location>
</feature>
<sequence>MQPPSSVAAAQFEPAVLGFVRPWSAPSEPGPKEPASVQETASVVQAAG</sequence>
<evidence type="ECO:0000313" key="3">
    <source>
        <dbReference type="Proteomes" id="UP000014062"/>
    </source>
</evidence>
<reference evidence="3" key="1">
    <citation type="journal article" date="2013" name="Genome Biol. Evol.">
        <title>The genome sequence of Streptomyces lividans 66 reveals a novel tRNA-dependent peptide biosynthetic system within a metal-related genomic island.</title>
        <authorList>
            <person name="Cruz-Morales P."/>
            <person name="Vijgenboom E."/>
            <person name="Iruegas-Bocardo F."/>
            <person name="Girard G."/>
            <person name="Yanez-Guerra L.A."/>
            <person name="Ramos-Aboites H.E."/>
            <person name="Pernodet J.L."/>
            <person name="Anne J."/>
            <person name="van Wezel G.P."/>
            <person name="Barona-Gomez F."/>
        </authorList>
    </citation>
    <scope>NUCLEOTIDE SEQUENCE [LARGE SCALE GENOMIC DNA]</scope>
    <source>
        <strain evidence="3">1326</strain>
    </source>
</reference>
<accession>A0A7U9DUM8</accession>
<protein>
    <submittedName>
        <fullName evidence="2">Uncharacterized protein</fullName>
    </submittedName>
</protein>
<dbReference type="Proteomes" id="UP000014062">
    <property type="component" value="Chromosome"/>
</dbReference>
<evidence type="ECO:0000313" key="2">
    <source>
        <dbReference type="EMBL" id="EOY49487.1"/>
    </source>
</evidence>
<dbReference type="AlphaFoldDB" id="A0A7U9DUM8"/>
<gene>
    <name evidence="2" type="ORF">SLI_4779</name>
</gene>
<evidence type="ECO:0000256" key="1">
    <source>
        <dbReference type="SAM" id="MobiDB-lite"/>
    </source>
</evidence>
<dbReference type="EMBL" id="CM001889">
    <property type="protein sequence ID" value="EOY49487.1"/>
    <property type="molecule type" value="Genomic_DNA"/>
</dbReference>
<proteinExistence type="predicted"/>
<feature type="compositionally biased region" description="Polar residues" evidence="1">
    <location>
        <begin position="37"/>
        <end position="48"/>
    </location>
</feature>
<organism evidence="2 3">
    <name type="scientific">Streptomyces lividans 1326</name>
    <dbReference type="NCBI Taxonomy" id="1200984"/>
    <lineage>
        <taxon>Bacteria</taxon>
        <taxon>Bacillati</taxon>
        <taxon>Actinomycetota</taxon>
        <taxon>Actinomycetes</taxon>
        <taxon>Kitasatosporales</taxon>
        <taxon>Streptomycetaceae</taxon>
        <taxon>Streptomyces</taxon>
    </lineage>
</organism>
<name>A0A7U9DUM8_STRLI</name>